<dbReference type="GO" id="GO:0008757">
    <property type="term" value="F:S-adenosylmethionine-dependent methyltransferase activity"/>
    <property type="evidence" value="ECO:0007669"/>
    <property type="project" value="InterPro"/>
</dbReference>
<dbReference type="SUPFAM" id="SSF158997">
    <property type="entry name" value="Trm112p-like"/>
    <property type="match status" value="1"/>
</dbReference>
<dbReference type="PANTHER" id="PTHR43861">
    <property type="entry name" value="TRANS-ACONITATE 2-METHYLTRANSFERASE-RELATED"/>
    <property type="match status" value="1"/>
</dbReference>
<dbReference type="AlphaFoldDB" id="A0A1F5DPV0"/>
<accession>A0A1F5DPV0</accession>
<evidence type="ECO:0000259" key="1">
    <source>
        <dbReference type="Pfam" id="PF08241"/>
    </source>
</evidence>
<dbReference type="CDD" id="cd02440">
    <property type="entry name" value="AdoMet_MTases"/>
    <property type="match status" value="1"/>
</dbReference>
<sequence>MKRDILSYLCCPRDGSPVRLTSDNNREELIKSEELVCSNGHTYPITNSVPRFLVEEQIDDRQRQTMEVFSTQWRKFGQVTIDETAFAISRKWMFNRYGWRDEEGVRRFLKDKTMILDAGSASGRYANYFATISGNSVFGAEIGEGIEIAQANFGKTENLHFVQASITDLPFMKETFDFILCDGVLHHTSAPQDTFKKLSGLLKSDGEIAIYVYHTGNPLREFTDNLFIEALSRKSMPKSLAISRTLTELAQELAESNARVTVPHRLEQLDIDAGEYSLYDLLLWKIIKLHWDPDVTFEKNWSTNFGWFAPINAFRYTGDEVIDWFNVLGLEILHSDINQGGISIRAKKG</sequence>
<gene>
    <name evidence="2" type="ORF">A2V71_01790</name>
</gene>
<dbReference type="Proteomes" id="UP000178764">
    <property type="component" value="Unassembled WGS sequence"/>
</dbReference>
<evidence type="ECO:0000313" key="2">
    <source>
        <dbReference type="EMBL" id="OGD57145.1"/>
    </source>
</evidence>
<organism evidence="2 3">
    <name type="scientific">Candidatus Berkelbacteria bacterium RBG_13_40_8</name>
    <dbReference type="NCBI Taxonomy" id="1797467"/>
    <lineage>
        <taxon>Bacteria</taxon>
        <taxon>Candidatus Berkelbacteria</taxon>
    </lineage>
</organism>
<dbReference type="SUPFAM" id="SSF53335">
    <property type="entry name" value="S-adenosyl-L-methionine-dependent methyltransferases"/>
    <property type="match status" value="1"/>
</dbReference>
<dbReference type="EMBL" id="MEZT01000005">
    <property type="protein sequence ID" value="OGD57145.1"/>
    <property type="molecule type" value="Genomic_DNA"/>
</dbReference>
<protein>
    <recommendedName>
        <fullName evidence="1">Methyltransferase type 11 domain-containing protein</fullName>
    </recommendedName>
</protein>
<name>A0A1F5DPV0_9BACT</name>
<evidence type="ECO:0000313" key="3">
    <source>
        <dbReference type="Proteomes" id="UP000178764"/>
    </source>
</evidence>
<dbReference type="PANTHER" id="PTHR43861:SF6">
    <property type="entry name" value="METHYLTRANSFERASE TYPE 11"/>
    <property type="match status" value="1"/>
</dbReference>
<proteinExistence type="predicted"/>
<feature type="domain" description="Methyltransferase type 11" evidence="1">
    <location>
        <begin position="116"/>
        <end position="210"/>
    </location>
</feature>
<dbReference type="Gene3D" id="2.20.25.10">
    <property type="match status" value="1"/>
</dbReference>
<dbReference type="InterPro" id="IPR013216">
    <property type="entry name" value="Methyltransf_11"/>
</dbReference>
<dbReference type="Pfam" id="PF08241">
    <property type="entry name" value="Methyltransf_11"/>
    <property type="match status" value="1"/>
</dbReference>
<reference evidence="2 3" key="1">
    <citation type="journal article" date="2016" name="Nat. Commun.">
        <title>Thousands of microbial genomes shed light on interconnected biogeochemical processes in an aquifer system.</title>
        <authorList>
            <person name="Anantharaman K."/>
            <person name="Brown C.T."/>
            <person name="Hug L.A."/>
            <person name="Sharon I."/>
            <person name="Castelle C.J."/>
            <person name="Probst A.J."/>
            <person name="Thomas B.C."/>
            <person name="Singh A."/>
            <person name="Wilkins M.J."/>
            <person name="Karaoz U."/>
            <person name="Brodie E.L."/>
            <person name="Williams K.H."/>
            <person name="Hubbard S.S."/>
            <person name="Banfield J.F."/>
        </authorList>
    </citation>
    <scope>NUCLEOTIDE SEQUENCE [LARGE SCALE GENOMIC DNA]</scope>
</reference>
<dbReference type="Gene3D" id="3.40.50.150">
    <property type="entry name" value="Vaccinia Virus protein VP39"/>
    <property type="match status" value="1"/>
</dbReference>
<comment type="caution">
    <text evidence="2">The sequence shown here is derived from an EMBL/GenBank/DDBJ whole genome shotgun (WGS) entry which is preliminary data.</text>
</comment>
<dbReference type="InterPro" id="IPR029063">
    <property type="entry name" value="SAM-dependent_MTases_sf"/>
</dbReference>